<feature type="transmembrane region" description="Helical" evidence="7">
    <location>
        <begin position="338"/>
        <end position="360"/>
    </location>
</feature>
<dbReference type="InterPro" id="IPR002656">
    <property type="entry name" value="Acyl_transf_3_dom"/>
</dbReference>
<feature type="transmembrane region" description="Helical" evidence="7">
    <location>
        <begin position="143"/>
        <end position="167"/>
    </location>
</feature>
<organism evidence="9 10">
    <name type="scientific">Leifsonia tongyongensis</name>
    <dbReference type="NCBI Taxonomy" id="1268043"/>
    <lineage>
        <taxon>Bacteria</taxon>
        <taxon>Bacillati</taxon>
        <taxon>Actinomycetota</taxon>
        <taxon>Actinomycetes</taxon>
        <taxon>Micrococcales</taxon>
        <taxon>Microbacteriaceae</taxon>
        <taxon>Leifsonia</taxon>
    </lineage>
</organism>
<feature type="transmembrane region" description="Helical" evidence="7">
    <location>
        <begin position="204"/>
        <end position="225"/>
    </location>
</feature>
<gene>
    <name evidence="9" type="ORF">G3T36_15660</name>
</gene>
<evidence type="ECO:0000256" key="2">
    <source>
        <dbReference type="ARBA" id="ARBA00007400"/>
    </source>
</evidence>
<evidence type="ECO:0000256" key="1">
    <source>
        <dbReference type="ARBA" id="ARBA00004651"/>
    </source>
</evidence>
<keyword evidence="6 7" id="KW-0472">Membrane</keyword>
<dbReference type="GO" id="GO:0009246">
    <property type="term" value="P:enterobacterial common antigen biosynthetic process"/>
    <property type="evidence" value="ECO:0007669"/>
    <property type="project" value="TreeGrafter"/>
</dbReference>
<evidence type="ECO:0000259" key="8">
    <source>
        <dbReference type="Pfam" id="PF01757"/>
    </source>
</evidence>
<dbReference type="EMBL" id="JAAGWY010000004">
    <property type="protein sequence ID" value="NEN07298.1"/>
    <property type="molecule type" value="Genomic_DNA"/>
</dbReference>
<sequence length="370" mass="39778">MIANASGQTARPFAPPAAPTTRSVGLDVLRVTAILGVVAIHVFGGIVSNPAVRGSGSWWAAAAADIGNIWVIPVFVMVSGALLLGPRAHAAGPRAFYRKRLLRLGPAFVAWQVFYIVVVQQWLSHRNLSLTDVLQQIADGKTYTHLYFLYLIVGLYLVAPVLAAFLAGGGAGRAYIFAGAVLASTLLVYVIANLSSLNGAPRPIVLNALTQWVPYVGYFLVGWALRDVRLSWRWATLATIVTLALLAETVWQFANSGRHVLLNAVSPVGYLGFIVAAASIGVFVVGQSVFASVRASGRFGRVIAELSDASFGVFLVHFFFIVLLATLFPWAADLRDTNFFAAAAFWLCVVVASFALSLGARRVPVLRRFF</sequence>
<protein>
    <submittedName>
        <fullName evidence="9">Acyltransferase family protein</fullName>
    </submittedName>
</protein>
<evidence type="ECO:0000256" key="4">
    <source>
        <dbReference type="ARBA" id="ARBA00022692"/>
    </source>
</evidence>
<dbReference type="PANTHER" id="PTHR40074">
    <property type="entry name" value="O-ACETYLTRANSFERASE WECH"/>
    <property type="match status" value="1"/>
</dbReference>
<dbReference type="GO" id="GO:0016413">
    <property type="term" value="F:O-acetyltransferase activity"/>
    <property type="evidence" value="ECO:0007669"/>
    <property type="project" value="TreeGrafter"/>
</dbReference>
<reference evidence="9 10" key="1">
    <citation type="journal article" date="2014" name="J. Microbiol.">
        <title>Diaminobutyricibacter tongyongensis gen. nov., sp. nov. and Homoserinibacter gongjuensis gen. nov., sp. nov. belong to the family Microbacteriaceae.</title>
        <authorList>
            <person name="Kim S.J."/>
            <person name="Ahn J.H."/>
            <person name="Weon H.Y."/>
            <person name="Hamada M."/>
            <person name="Suzuki K."/>
            <person name="Kwon S.W."/>
        </authorList>
    </citation>
    <scope>NUCLEOTIDE SEQUENCE [LARGE SCALE GENOMIC DNA]</scope>
    <source>
        <strain evidence="9 10">NBRC 108724</strain>
    </source>
</reference>
<dbReference type="PANTHER" id="PTHR40074:SF2">
    <property type="entry name" value="O-ACETYLTRANSFERASE WECH"/>
    <property type="match status" value="1"/>
</dbReference>
<keyword evidence="5 7" id="KW-1133">Transmembrane helix</keyword>
<dbReference type="AlphaFoldDB" id="A0A6L9Y1Z7"/>
<feature type="transmembrane region" description="Helical" evidence="7">
    <location>
        <begin position="311"/>
        <end position="332"/>
    </location>
</feature>
<feature type="transmembrane region" description="Helical" evidence="7">
    <location>
        <begin position="28"/>
        <end position="47"/>
    </location>
</feature>
<dbReference type="RefSeq" id="WP_163290772.1">
    <property type="nucleotide sequence ID" value="NZ_JAAGWY010000004.1"/>
</dbReference>
<dbReference type="GO" id="GO:0005886">
    <property type="term" value="C:plasma membrane"/>
    <property type="evidence" value="ECO:0007669"/>
    <property type="project" value="UniProtKB-SubCell"/>
</dbReference>
<evidence type="ECO:0000313" key="9">
    <source>
        <dbReference type="EMBL" id="NEN07298.1"/>
    </source>
</evidence>
<dbReference type="Proteomes" id="UP000474967">
    <property type="component" value="Unassembled WGS sequence"/>
</dbReference>
<keyword evidence="3" id="KW-1003">Cell membrane</keyword>
<feature type="transmembrane region" description="Helical" evidence="7">
    <location>
        <begin position="59"/>
        <end position="84"/>
    </location>
</feature>
<evidence type="ECO:0000256" key="3">
    <source>
        <dbReference type="ARBA" id="ARBA00022475"/>
    </source>
</evidence>
<feature type="transmembrane region" description="Helical" evidence="7">
    <location>
        <begin position="174"/>
        <end position="192"/>
    </location>
</feature>
<evidence type="ECO:0000256" key="5">
    <source>
        <dbReference type="ARBA" id="ARBA00022989"/>
    </source>
</evidence>
<evidence type="ECO:0000313" key="10">
    <source>
        <dbReference type="Proteomes" id="UP000474967"/>
    </source>
</evidence>
<feature type="transmembrane region" description="Helical" evidence="7">
    <location>
        <begin position="104"/>
        <end position="123"/>
    </location>
</feature>
<dbReference type="Pfam" id="PF01757">
    <property type="entry name" value="Acyl_transf_3"/>
    <property type="match status" value="1"/>
</dbReference>
<comment type="caution">
    <text evidence="9">The sequence shown here is derived from an EMBL/GenBank/DDBJ whole genome shotgun (WGS) entry which is preliminary data.</text>
</comment>
<comment type="similarity">
    <text evidence="2">Belongs to the acyltransferase 3 family.</text>
</comment>
<accession>A0A6L9Y1Z7</accession>
<proteinExistence type="inferred from homology"/>
<evidence type="ECO:0000256" key="6">
    <source>
        <dbReference type="ARBA" id="ARBA00023136"/>
    </source>
</evidence>
<keyword evidence="9" id="KW-0808">Transferase</keyword>
<name>A0A6L9Y1Z7_9MICO</name>
<feature type="transmembrane region" description="Helical" evidence="7">
    <location>
        <begin position="269"/>
        <end position="290"/>
    </location>
</feature>
<keyword evidence="9" id="KW-0012">Acyltransferase</keyword>
<feature type="domain" description="Acyltransferase 3" evidence="8">
    <location>
        <begin position="25"/>
        <end position="358"/>
    </location>
</feature>
<feature type="transmembrane region" description="Helical" evidence="7">
    <location>
        <begin position="232"/>
        <end position="254"/>
    </location>
</feature>
<comment type="subcellular location">
    <subcellularLocation>
        <location evidence="1">Cell membrane</location>
        <topology evidence="1">Multi-pass membrane protein</topology>
    </subcellularLocation>
</comment>
<evidence type="ECO:0000256" key="7">
    <source>
        <dbReference type="SAM" id="Phobius"/>
    </source>
</evidence>
<keyword evidence="10" id="KW-1185">Reference proteome</keyword>
<keyword evidence="4 7" id="KW-0812">Transmembrane</keyword>